<keyword evidence="2" id="KW-1185">Reference proteome</keyword>
<dbReference type="Proteomes" id="UP000033072">
    <property type="component" value="Chromosome"/>
</dbReference>
<proteinExistence type="predicted"/>
<dbReference type="PATRIC" id="fig|1434111.4.peg.2837"/>
<organism evidence="1 2">
    <name type="scientific">Methanosarcina lacustris Z-7289</name>
    <dbReference type="NCBI Taxonomy" id="1434111"/>
    <lineage>
        <taxon>Archaea</taxon>
        <taxon>Methanobacteriati</taxon>
        <taxon>Methanobacteriota</taxon>
        <taxon>Stenosarchaea group</taxon>
        <taxon>Methanomicrobia</taxon>
        <taxon>Methanosarcinales</taxon>
        <taxon>Methanosarcinaceae</taxon>
        <taxon>Methanosarcina</taxon>
    </lineage>
</organism>
<gene>
    <name evidence="1" type="ORF">MSLAZ_2136</name>
</gene>
<name>A0A0E3S7J6_9EURY</name>
<dbReference type="HOGENOM" id="CLU_2044427_0_0_2"/>
<sequence length="120" mass="12980">MNFTVIIGTSEVNKTSDVSIELDRGSLDFGTLLSGQVSNPQVLNIRNTGISDVRVTAEIGASSDSIFSKGLYLSSHFWPDFSEVITNSTGKDVKVVFNIPANYSENGMNKGSLVFRAEKV</sequence>
<protein>
    <submittedName>
        <fullName evidence="1">Cell surface protein</fullName>
    </submittedName>
</protein>
<dbReference type="EMBL" id="CP009515">
    <property type="protein sequence ID" value="AKB75397.1"/>
    <property type="molecule type" value="Genomic_DNA"/>
</dbReference>
<evidence type="ECO:0000313" key="2">
    <source>
        <dbReference type="Proteomes" id="UP000033072"/>
    </source>
</evidence>
<reference evidence="1 2" key="1">
    <citation type="submission" date="2014-07" db="EMBL/GenBank/DDBJ databases">
        <title>Methanogenic archaea and the global carbon cycle.</title>
        <authorList>
            <person name="Henriksen J.R."/>
            <person name="Luke J."/>
            <person name="Reinhart S."/>
            <person name="Benedict M.N."/>
            <person name="Youngblut N.D."/>
            <person name="Metcalf M.E."/>
            <person name="Whitaker R.J."/>
            <person name="Metcalf W.W."/>
        </authorList>
    </citation>
    <scope>NUCLEOTIDE SEQUENCE [LARGE SCALE GENOMIC DNA]</scope>
    <source>
        <strain evidence="1 2">Z-7289</strain>
    </source>
</reference>
<evidence type="ECO:0000313" key="1">
    <source>
        <dbReference type="EMBL" id="AKB75397.1"/>
    </source>
</evidence>
<dbReference type="RefSeq" id="WP_048126877.1">
    <property type="nucleotide sequence ID" value="NZ_CP009515.1"/>
</dbReference>
<dbReference type="KEGG" id="mls:MSLAZ_2136"/>
<dbReference type="GeneID" id="24806939"/>
<accession>A0A0E3S7J6</accession>
<dbReference type="AlphaFoldDB" id="A0A0E3S7J6"/>
<dbReference type="STRING" id="1434111.MSLAZ_2136"/>